<dbReference type="PROSITE" id="PS51935">
    <property type="entry name" value="NLPC_P60"/>
    <property type="match status" value="1"/>
</dbReference>
<sequence length="143" mass="15551">MADARTALVAEARRWIGTPYRHQASVLGAGCDCLGLIRGLWRARHGTEPEALPPYGPDWAESGGAEALWQGLSRHLRPAPGDPAPGDVLLFRMRARSVAKHLGVLTEAGPNARFIHAYCGHGVVESPLSQPWARRIVARFELT</sequence>
<protein>
    <submittedName>
        <fullName evidence="6">Peptidase</fullName>
    </submittedName>
</protein>
<dbReference type="RefSeq" id="WP_107749588.1">
    <property type="nucleotide sequence ID" value="NZ_QBKF01000001.1"/>
</dbReference>
<feature type="domain" description="NlpC/P60" evidence="5">
    <location>
        <begin position="2"/>
        <end position="143"/>
    </location>
</feature>
<dbReference type="GO" id="GO:0006508">
    <property type="term" value="P:proteolysis"/>
    <property type="evidence" value="ECO:0007669"/>
    <property type="project" value="UniProtKB-KW"/>
</dbReference>
<dbReference type="OrthoDB" id="6058745at2"/>
<dbReference type="InterPro" id="IPR011929">
    <property type="entry name" value="Phage_pept_NlpC/P60"/>
</dbReference>
<dbReference type="SUPFAM" id="SSF54001">
    <property type="entry name" value="Cysteine proteinases"/>
    <property type="match status" value="1"/>
</dbReference>
<evidence type="ECO:0000256" key="1">
    <source>
        <dbReference type="ARBA" id="ARBA00007074"/>
    </source>
</evidence>
<dbReference type="NCBIfam" id="TIGR02219">
    <property type="entry name" value="phage_NlpC_fam"/>
    <property type="match status" value="1"/>
</dbReference>
<evidence type="ECO:0000256" key="2">
    <source>
        <dbReference type="ARBA" id="ARBA00022670"/>
    </source>
</evidence>
<dbReference type="InterPro" id="IPR000064">
    <property type="entry name" value="NLP_P60_dom"/>
</dbReference>
<evidence type="ECO:0000259" key="5">
    <source>
        <dbReference type="PROSITE" id="PS51935"/>
    </source>
</evidence>
<keyword evidence="3" id="KW-0378">Hydrolase</keyword>
<keyword evidence="4" id="KW-0788">Thiol protease</keyword>
<organism evidence="6 7">
    <name type="scientific">Pararhodobacter aggregans</name>
    <dbReference type="NCBI Taxonomy" id="404875"/>
    <lineage>
        <taxon>Bacteria</taxon>
        <taxon>Pseudomonadati</taxon>
        <taxon>Pseudomonadota</taxon>
        <taxon>Alphaproteobacteria</taxon>
        <taxon>Rhodobacterales</taxon>
        <taxon>Paracoccaceae</taxon>
        <taxon>Pararhodobacter</taxon>
    </lineage>
</organism>
<dbReference type="InterPro" id="IPR038765">
    <property type="entry name" value="Papain-like_cys_pep_sf"/>
</dbReference>
<gene>
    <name evidence="6" type="ORF">DDE23_01375</name>
</gene>
<dbReference type="Gene3D" id="3.90.1720.10">
    <property type="entry name" value="endopeptidase domain like (from Nostoc punctiforme)"/>
    <property type="match status" value="1"/>
</dbReference>
<evidence type="ECO:0000256" key="4">
    <source>
        <dbReference type="ARBA" id="ARBA00022807"/>
    </source>
</evidence>
<evidence type="ECO:0000256" key="3">
    <source>
        <dbReference type="ARBA" id="ARBA00022801"/>
    </source>
</evidence>
<evidence type="ECO:0000313" key="6">
    <source>
        <dbReference type="EMBL" id="PVE49085.1"/>
    </source>
</evidence>
<dbReference type="EMBL" id="QDDR01000001">
    <property type="protein sequence ID" value="PVE49085.1"/>
    <property type="molecule type" value="Genomic_DNA"/>
</dbReference>
<comment type="caution">
    <text evidence="6">The sequence shown here is derived from an EMBL/GenBank/DDBJ whole genome shotgun (WGS) entry which is preliminary data.</text>
</comment>
<proteinExistence type="inferred from homology"/>
<dbReference type="Proteomes" id="UP000244810">
    <property type="component" value="Unassembled WGS sequence"/>
</dbReference>
<evidence type="ECO:0000313" key="7">
    <source>
        <dbReference type="Proteomes" id="UP000244810"/>
    </source>
</evidence>
<dbReference type="AlphaFoldDB" id="A0A2T7UWC4"/>
<dbReference type="Pfam" id="PF00877">
    <property type="entry name" value="NLPC_P60"/>
    <property type="match status" value="1"/>
</dbReference>
<comment type="similarity">
    <text evidence="1">Belongs to the peptidase C40 family.</text>
</comment>
<reference evidence="6 7" key="1">
    <citation type="journal article" date="2011" name="Syst. Appl. Microbiol.">
        <title>Defluviimonas denitrificans gen. nov., sp. nov., and Pararhodobacter aggregans gen. nov., sp. nov., non-phototrophic Rhodobacteraceae from the biofilter of a marine aquaculture.</title>
        <authorList>
            <person name="Foesel B.U."/>
            <person name="Drake H.L."/>
            <person name="Schramm A."/>
        </authorList>
    </citation>
    <scope>NUCLEOTIDE SEQUENCE [LARGE SCALE GENOMIC DNA]</scope>
    <source>
        <strain evidence="6 7">D1-19</strain>
    </source>
</reference>
<name>A0A2T7UWC4_9RHOB</name>
<accession>A0A2T7UWC4</accession>
<keyword evidence="7" id="KW-1185">Reference proteome</keyword>
<keyword evidence="2" id="KW-0645">Protease</keyword>
<dbReference type="GO" id="GO:0008234">
    <property type="term" value="F:cysteine-type peptidase activity"/>
    <property type="evidence" value="ECO:0007669"/>
    <property type="project" value="UniProtKB-KW"/>
</dbReference>